<keyword evidence="3" id="KW-0597">Phosphoprotein</keyword>
<keyword evidence="4" id="KW-0808">Transferase</keyword>
<dbReference type="GO" id="GO:0009506">
    <property type="term" value="C:plasmodesma"/>
    <property type="evidence" value="ECO:0007669"/>
    <property type="project" value="TreeGrafter"/>
</dbReference>
<feature type="signal peptide" evidence="13">
    <location>
        <begin position="1"/>
        <end position="19"/>
    </location>
</feature>
<reference evidence="15" key="1">
    <citation type="submission" date="2020-06" db="EMBL/GenBank/DDBJ databases">
        <authorList>
            <person name="Li T."/>
            <person name="Hu X."/>
            <person name="Zhang T."/>
            <person name="Song X."/>
            <person name="Zhang H."/>
            <person name="Dai N."/>
            <person name="Sheng W."/>
            <person name="Hou X."/>
            <person name="Wei L."/>
        </authorList>
    </citation>
    <scope>NUCLEOTIDE SEQUENCE</scope>
    <source>
        <strain evidence="15">KEN1</strain>
        <tissue evidence="15">Leaf</tissue>
    </source>
</reference>
<comment type="caution">
    <text evidence="15">The sequence shown here is derived from an EMBL/GenBank/DDBJ whole genome shotgun (WGS) entry which is preliminary data.</text>
</comment>
<dbReference type="GO" id="GO:0004674">
    <property type="term" value="F:protein serine/threonine kinase activity"/>
    <property type="evidence" value="ECO:0007669"/>
    <property type="project" value="UniProtKB-KW"/>
</dbReference>
<sequence>MAFMILLFLLHSHLFPILAYQYSPASSREIAVDCGSNVTSATTDGREWIGDVPSEFTRSPLLRGSSISSSAVDMADADPVPYRYARISRFQFSYVFQEVSPGQKCIRLHFNPVSYRGFGMYRDLFIVEAGRSTLLGNFSASLTADALGLKYFVKEFWITVEENQTLRIKFSPARSLLRDTYAFVNGIEIIDRPTSLYYTRDNRLGAQLIGHNFRVLLDSSTVLEMVHRLNIQEESVSQANSSGMLHSRTTRKTNKINFFAWSVPVDVGFGYLVRLHLSEVQNYMEVSGIMEFSVLINGKIADTKVDSARGRSHNDIHCYRDYVVMMNGNEQEGKRDLVIALKSRSGLSDGPLAGLEILKLSNLNNSLSSLDPLPPSQSSSSRSLRESILLLVSYHGNAVASIVVAVMTLTTLVNYKLHKIAEAKWKKQSALTGGLRRFSLHEMQSATDNFRHTHIGKGGFGNVYRGLIDDGRNRVAMKKLAFGSHQGEREFWNEVKALSRLRHANVVSLIGYCYESEEMILVYELMPLGTLAANLFKNNTTDNSLSWEQRLRICIGAARGLDYLHSNGVIHRDVKCSNILLDDKFRAKISDFGFAKLGETMQLHSHVNTRIVGTNGYLDPDYMRTQRLTKKSDVYSFGVVLFEVLSGKRAVNSRGQDNQPDLISWARGHIHNKDIDQIVEPCLRGNMSVKCLKDFVEISEKCLHDEPEKRPTMVQVVAMLEFLLEEHVAGKSKSEMVQNHMAGDRGTQHPEAPLGGTQPKILEASTRGAQVCVGGSSSSSKQFTLRPRKQFQRSKALTFSDGPCHRFSKSRIENATENFSPKCLIISNGFYEIYAGSYMSFGTNITIARFICAEERISDVRKELEMLSKLYHPNLACIIGYCCGDNGEISIVYEYAGDNTLLHYLETSVLSWKIRLFICMGVAQGLDYLHMRTGKTIIHGDVSPSIIFLDKGWHAKPLNVNDPARTWQTSRELQNMPPDFTYPTKFTEKSDVYLFGMLLLEVLCREYLHDYLLPDRFRQAIKKKALERIIDPYLDGKIQAESLCEFLKVAFSCLQLEQVDRPPMDSVVFCLEEALWLQHNAEIHSLKDNENQDGFTLDNVYRELRHFAAITLQNNQQSGITSSR</sequence>
<dbReference type="AlphaFoldDB" id="A0AAW2UK77"/>
<evidence type="ECO:0000256" key="5">
    <source>
        <dbReference type="ARBA" id="ARBA00022692"/>
    </source>
</evidence>
<dbReference type="FunFam" id="1.10.510.10:FF:000146">
    <property type="entry name" value="LRR receptor-like serine/threonine-protein kinase IOS1"/>
    <property type="match status" value="1"/>
</dbReference>
<dbReference type="PANTHER" id="PTHR27003:SF467">
    <property type="entry name" value="PROTEIN KINASE DOMAIN-CONTAINING PROTEIN"/>
    <property type="match status" value="1"/>
</dbReference>
<evidence type="ECO:0000256" key="11">
    <source>
        <dbReference type="ARBA" id="ARBA00023170"/>
    </source>
</evidence>
<dbReference type="PANTHER" id="PTHR27003">
    <property type="entry name" value="OS07G0166700 PROTEIN"/>
    <property type="match status" value="1"/>
</dbReference>
<keyword evidence="11 15" id="KW-0675">Receptor</keyword>
<dbReference type="InterPro" id="IPR001245">
    <property type="entry name" value="Ser-Thr/Tyr_kinase_cat_dom"/>
</dbReference>
<dbReference type="GO" id="GO:0005524">
    <property type="term" value="F:ATP binding"/>
    <property type="evidence" value="ECO:0007669"/>
    <property type="project" value="UniProtKB-UniRule"/>
</dbReference>
<dbReference type="Gene3D" id="1.10.510.10">
    <property type="entry name" value="Transferase(Phosphotransferase) domain 1"/>
    <property type="match status" value="2"/>
</dbReference>
<dbReference type="PROSITE" id="PS50011">
    <property type="entry name" value="PROTEIN_KINASE_DOM"/>
    <property type="match status" value="2"/>
</dbReference>
<evidence type="ECO:0000256" key="2">
    <source>
        <dbReference type="ARBA" id="ARBA00022527"/>
    </source>
</evidence>
<feature type="binding site" evidence="12">
    <location>
        <position position="478"/>
    </location>
    <ligand>
        <name>ATP</name>
        <dbReference type="ChEBI" id="CHEBI:30616"/>
    </ligand>
</feature>
<evidence type="ECO:0000256" key="8">
    <source>
        <dbReference type="ARBA" id="ARBA00022840"/>
    </source>
</evidence>
<dbReference type="FunFam" id="2.60.120.430:FF:000003">
    <property type="entry name" value="FERONIA receptor-like kinase"/>
    <property type="match status" value="1"/>
</dbReference>
<keyword evidence="9" id="KW-1133">Transmembrane helix</keyword>
<dbReference type="SUPFAM" id="SSF56112">
    <property type="entry name" value="Protein kinase-like (PK-like)"/>
    <property type="match status" value="2"/>
</dbReference>
<dbReference type="Pfam" id="PF07714">
    <property type="entry name" value="PK_Tyr_Ser-Thr"/>
    <property type="match status" value="2"/>
</dbReference>
<evidence type="ECO:0000256" key="10">
    <source>
        <dbReference type="ARBA" id="ARBA00023136"/>
    </source>
</evidence>
<dbReference type="InterPro" id="IPR017441">
    <property type="entry name" value="Protein_kinase_ATP_BS"/>
</dbReference>
<evidence type="ECO:0000256" key="7">
    <source>
        <dbReference type="ARBA" id="ARBA00022777"/>
    </source>
</evidence>
<gene>
    <name evidence="15" type="ORF">Slati_3563900</name>
</gene>
<feature type="domain" description="Protein kinase" evidence="14">
    <location>
        <begin position="819"/>
        <end position="1077"/>
    </location>
</feature>
<keyword evidence="5" id="KW-0812">Transmembrane</keyword>
<dbReference type="PROSITE" id="PS00108">
    <property type="entry name" value="PROTEIN_KINASE_ST"/>
    <property type="match status" value="1"/>
</dbReference>
<feature type="domain" description="Protein kinase" evidence="14">
    <location>
        <begin position="449"/>
        <end position="723"/>
    </location>
</feature>
<dbReference type="SMART" id="SM00220">
    <property type="entry name" value="S_TKc"/>
    <property type="match status" value="1"/>
</dbReference>
<comment type="subcellular location">
    <subcellularLocation>
        <location evidence="1">Membrane</location>
        <topology evidence="1">Single-pass membrane protein</topology>
    </subcellularLocation>
</comment>
<accession>A0AAW2UK77</accession>
<protein>
    <submittedName>
        <fullName evidence="15">Receptor-like protein kinase FERONIA</fullName>
    </submittedName>
</protein>
<keyword evidence="8 12" id="KW-0067">ATP-binding</keyword>
<dbReference type="FunFam" id="3.30.200.20:FF:000039">
    <property type="entry name" value="receptor-like protein kinase FERONIA"/>
    <property type="match status" value="1"/>
</dbReference>
<keyword evidence="7 15" id="KW-0418">Kinase</keyword>
<evidence type="ECO:0000256" key="1">
    <source>
        <dbReference type="ARBA" id="ARBA00004167"/>
    </source>
</evidence>
<proteinExistence type="predicted"/>
<keyword evidence="13" id="KW-0732">Signal</keyword>
<keyword evidence="10" id="KW-0472">Membrane</keyword>
<evidence type="ECO:0000259" key="14">
    <source>
        <dbReference type="PROSITE" id="PS50011"/>
    </source>
</evidence>
<evidence type="ECO:0000313" key="15">
    <source>
        <dbReference type="EMBL" id="KAL0417320.1"/>
    </source>
</evidence>
<evidence type="ECO:0000256" key="9">
    <source>
        <dbReference type="ARBA" id="ARBA00022989"/>
    </source>
</evidence>
<dbReference type="InterPro" id="IPR011009">
    <property type="entry name" value="Kinase-like_dom_sf"/>
</dbReference>
<evidence type="ECO:0000256" key="4">
    <source>
        <dbReference type="ARBA" id="ARBA00022679"/>
    </source>
</evidence>
<keyword evidence="6 12" id="KW-0547">Nucleotide-binding</keyword>
<evidence type="ECO:0000256" key="6">
    <source>
        <dbReference type="ARBA" id="ARBA00022741"/>
    </source>
</evidence>
<dbReference type="CDD" id="cd14066">
    <property type="entry name" value="STKc_IRAK"/>
    <property type="match status" value="1"/>
</dbReference>
<organism evidence="15">
    <name type="scientific">Sesamum latifolium</name>
    <dbReference type="NCBI Taxonomy" id="2727402"/>
    <lineage>
        <taxon>Eukaryota</taxon>
        <taxon>Viridiplantae</taxon>
        <taxon>Streptophyta</taxon>
        <taxon>Embryophyta</taxon>
        <taxon>Tracheophyta</taxon>
        <taxon>Spermatophyta</taxon>
        <taxon>Magnoliopsida</taxon>
        <taxon>eudicotyledons</taxon>
        <taxon>Gunneridae</taxon>
        <taxon>Pentapetalae</taxon>
        <taxon>asterids</taxon>
        <taxon>lamiids</taxon>
        <taxon>Lamiales</taxon>
        <taxon>Pedaliaceae</taxon>
        <taxon>Sesamum</taxon>
    </lineage>
</organism>
<reference evidence="15" key="2">
    <citation type="journal article" date="2024" name="Plant">
        <title>Genomic evolution and insights into agronomic trait innovations of Sesamum species.</title>
        <authorList>
            <person name="Miao H."/>
            <person name="Wang L."/>
            <person name="Qu L."/>
            <person name="Liu H."/>
            <person name="Sun Y."/>
            <person name="Le M."/>
            <person name="Wang Q."/>
            <person name="Wei S."/>
            <person name="Zheng Y."/>
            <person name="Lin W."/>
            <person name="Duan Y."/>
            <person name="Cao H."/>
            <person name="Xiong S."/>
            <person name="Wang X."/>
            <person name="Wei L."/>
            <person name="Li C."/>
            <person name="Ma Q."/>
            <person name="Ju M."/>
            <person name="Zhao R."/>
            <person name="Li G."/>
            <person name="Mu C."/>
            <person name="Tian Q."/>
            <person name="Mei H."/>
            <person name="Zhang T."/>
            <person name="Gao T."/>
            <person name="Zhang H."/>
        </authorList>
    </citation>
    <scope>NUCLEOTIDE SEQUENCE</scope>
    <source>
        <strain evidence="15">KEN1</strain>
    </source>
</reference>
<feature type="chain" id="PRO_5043968769" evidence="13">
    <location>
        <begin position="20"/>
        <end position="1124"/>
    </location>
</feature>
<dbReference type="PROSITE" id="PS00107">
    <property type="entry name" value="PROTEIN_KINASE_ATP"/>
    <property type="match status" value="1"/>
</dbReference>
<name>A0AAW2UK77_9LAMI</name>
<dbReference type="EMBL" id="JACGWN010000012">
    <property type="protein sequence ID" value="KAL0417320.1"/>
    <property type="molecule type" value="Genomic_DNA"/>
</dbReference>
<dbReference type="GO" id="GO:0005886">
    <property type="term" value="C:plasma membrane"/>
    <property type="evidence" value="ECO:0007669"/>
    <property type="project" value="TreeGrafter"/>
</dbReference>
<dbReference type="InterPro" id="IPR008271">
    <property type="entry name" value="Ser/Thr_kinase_AS"/>
</dbReference>
<keyword evidence="2" id="KW-0723">Serine/threonine-protein kinase</keyword>
<dbReference type="InterPro" id="IPR045272">
    <property type="entry name" value="ANXUR1/2-like"/>
</dbReference>
<dbReference type="Gene3D" id="3.30.200.20">
    <property type="entry name" value="Phosphorylase Kinase, domain 1"/>
    <property type="match status" value="2"/>
</dbReference>
<evidence type="ECO:0000256" key="13">
    <source>
        <dbReference type="SAM" id="SignalP"/>
    </source>
</evidence>
<dbReference type="InterPro" id="IPR000719">
    <property type="entry name" value="Prot_kinase_dom"/>
</dbReference>
<dbReference type="GO" id="GO:0004714">
    <property type="term" value="F:transmembrane receptor protein tyrosine kinase activity"/>
    <property type="evidence" value="ECO:0007669"/>
    <property type="project" value="InterPro"/>
</dbReference>
<evidence type="ECO:0000256" key="12">
    <source>
        <dbReference type="PROSITE-ProRule" id="PRU10141"/>
    </source>
</evidence>
<dbReference type="Gene3D" id="2.60.120.430">
    <property type="entry name" value="Galactose-binding lectin"/>
    <property type="match status" value="2"/>
</dbReference>
<evidence type="ECO:0000256" key="3">
    <source>
        <dbReference type="ARBA" id="ARBA00022553"/>
    </source>
</evidence>